<protein>
    <recommendedName>
        <fullName evidence="5">Peptide deformylase</fullName>
        <shortName evidence="5">PDF</shortName>
        <ecNumber evidence="5">3.5.1.88</ecNumber>
    </recommendedName>
    <alternativeName>
        <fullName evidence="5">Polypeptide deformylase</fullName>
    </alternativeName>
</protein>
<dbReference type="NCBIfam" id="TIGR00079">
    <property type="entry name" value="pept_deformyl"/>
    <property type="match status" value="1"/>
</dbReference>
<dbReference type="AlphaFoldDB" id="A0A160T3J1"/>
<proteinExistence type="inferred from homology"/>
<comment type="function">
    <text evidence="5">Removes the formyl group from the N-terminal Met of newly synthesized proteins. Requires at least a dipeptide for an efficient rate of reaction. N-terminal L-methionine is a prerequisite for activity but the enzyme has broad specificity at other positions.</text>
</comment>
<dbReference type="PANTHER" id="PTHR10458:SF22">
    <property type="entry name" value="PEPTIDE DEFORMYLASE"/>
    <property type="match status" value="1"/>
</dbReference>
<name>A0A160T3J1_9CHLR</name>
<feature type="active site" evidence="5">
    <location>
        <position position="145"/>
    </location>
</feature>
<dbReference type="EMBL" id="LN890655">
    <property type="protein sequence ID" value="CUS03195.2"/>
    <property type="molecule type" value="Genomic_DNA"/>
</dbReference>
<dbReference type="CDD" id="cd00487">
    <property type="entry name" value="Pep_deformylase"/>
    <property type="match status" value="1"/>
</dbReference>
<comment type="similarity">
    <text evidence="1 5">Belongs to the polypeptide deformylase family.</text>
</comment>
<feature type="binding site" evidence="5">
    <location>
        <position position="144"/>
    </location>
    <ligand>
        <name>Fe cation</name>
        <dbReference type="ChEBI" id="CHEBI:24875"/>
    </ligand>
</feature>
<feature type="region of interest" description="Disordered" evidence="6">
    <location>
        <begin position="173"/>
        <end position="193"/>
    </location>
</feature>
<keyword evidence="2 5" id="KW-0479">Metal-binding</keyword>
<dbReference type="SUPFAM" id="SSF56420">
    <property type="entry name" value="Peptide deformylase"/>
    <property type="match status" value="1"/>
</dbReference>
<feature type="binding site" evidence="5">
    <location>
        <position position="102"/>
    </location>
    <ligand>
        <name>Fe cation</name>
        <dbReference type="ChEBI" id="CHEBI:24875"/>
    </ligand>
</feature>
<dbReference type="GO" id="GO:0042586">
    <property type="term" value="F:peptide deformylase activity"/>
    <property type="evidence" value="ECO:0007669"/>
    <property type="project" value="UniProtKB-UniRule"/>
</dbReference>
<accession>A0A160T3J1</accession>
<dbReference type="FunFam" id="3.90.45.10:FF:000003">
    <property type="entry name" value="Peptide deformylase"/>
    <property type="match status" value="1"/>
</dbReference>
<keyword evidence="8" id="KW-1185">Reference proteome</keyword>
<dbReference type="KEGG" id="pbf:CFX0092_A1317"/>
<keyword evidence="5" id="KW-0408">Iron</keyword>
<comment type="catalytic activity">
    <reaction evidence="5">
        <text>N-terminal N-formyl-L-methionyl-[peptide] + H2O = N-terminal L-methionyl-[peptide] + formate</text>
        <dbReference type="Rhea" id="RHEA:24420"/>
        <dbReference type="Rhea" id="RHEA-COMP:10639"/>
        <dbReference type="Rhea" id="RHEA-COMP:10640"/>
        <dbReference type="ChEBI" id="CHEBI:15377"/>
        <dbReference type="ChEBI" id="CHEBI:15740"/>
        <dbReference type="ChEBI" id="CHEBI:49298"/>
        <dbReference type="ChEBI" id="CHEBI:64731"/>
        <dbReference type="EC" id="3.5.1.88"/>
    </reaction>
</comment>
<comment type="cofactor">
    <cofactor evidence="5">
        <name>Fe(2+)</name>
        <dbReference type="ChEBI" id="CHEBI:29033"/>
    </cofactor>
    <text evidence="5">Binds 1 Fe(2+) ion.</text>
</comment>
<dbReference type="Pfam" id="PF01327">
    <property type="entry name" value="Pep_deformylase"/>
    <property type="match status" value="1"/>
</dbReference>
<evidence type="ECO:0000256" key="2">
    <source>
        <dbReference type="ARBA" id="ARBA00022723"/>
    </source>
</evidence>
<dbReference type="PRINTS" id="PR01576">
    <property type="entry name" value="PDEFORMYLASE"/>
</dbReference>
<evidence type="ECO:0000313" key="7">
    <source>
        <dbReference type="EMBL" id="CUS03195.2"/>
    </source>
</evidence>
<feature type="binding site" evidence="5">
    <location>
        <position position="148"/>
    </location>
    <ligand>
        <name>Fe cation</name>
        <dbReference type="ChEBI" id="CHEBI:24875"/>
    </ligand>
</feature>
<dbReference type="InterPro" id="IPR023635">
    <property type="entry name" value="Peptide_deformylase"/>
</dbReference>
<dbReference type="RefSeq" id="WP_095042725.1">
    <property type="nucleotide sequence ID" value="NZ_LN890655.1"/>
</dbReference>
<dbReference type="NCBIfam" id="NF001159">
    <property type="entry name" value="PRK00150.1-3"/>
    <property type="match status" value="1"/>
</dbReference>
<sequence length="193" mass="22107">MSKLPIVTIPDKGLRDKTRPVTKFDADLQQLIDNMIETLSEANGVGLAAPQIGRPLKLAVIWTLPEEDDAGNELPDTRDLYVVINPEIFWASRETDKGIEGCLSIPGYLGEVERSVSIRVRGLDRHGRKFRRRFDDWDARIFQHEIDHLNGVLYIDKLTTPENIWTEEEFEAMRQEREKAKGQQAEHEPMVGD</sequence>
<keyword evidence="4 5" id="KW-0648">Protein biosynthesis</keyword>
<dbReference type="HAMAP" id="MF_00163">
    <property type="entry name" value="Pep_deformylase"/>
    <property type="match status" value="1"/>
</dbReference>
<evidence type="ECO:0000256" key="3">
    <source>
        <dbReference type="ARBA" id="ARBA00022801"/>
    </source>
</evidence>
<reference evidence="7" key="1">
    <citation type="submission" date="2016-01" db="EMBL/GenBank/DDBJ databases">
        <authorList>
            <person name="Mcilroy J.S."/>
            <person name="Karst M S."/>
            <person name="Albertsen M."/>
        </authorList>
    </citation>
    <scope>NUCLEOTIDE SEQUENCE</scope>
    <source>
        <strain evidence="7">Cfx-K</strain>
    </source>
</reference>
<dbReference type="InterPro" id="IPR036821">
    <property type="entry name" value="Peptide_deformylase_sf"/>
</dbReference>
<evidence type="ECO:0000256" key="1">
    <source>
        <dbReference type="ARBA" id="ARBA00010759"/>
    </source>
</evidence>
<dbReference type="GO" id="GO:0046872">
    <property type="term" value="F:metal ion binding"/>
    <property type="evidence" value="ECO:0007669"/>
    <property type="project" value="UniProtKB-KW"/>
</dbReference>
<dbReference type="Gene3D" id="3.90.45.10">
    <property type="entry name" value="Peptide deformylase"/>
    <property type="match status" value="1"/>
</dbReference>
<dbReference type="GO" id="GO:0006412">
    <property type="term" value="P:translation"/>
    <property type="evidence" value="ECO:0007669"/>
    <property type="project" value="UniProtKB-UniRule"/>
</dbReference>
<evidence type="ECO:0000256" key="5">
    <source>
        <dbReference type="HAMAP-Rule" id="MF_00163"/>
    </source>
</evidence>
<dbReference type="PANTHER" id="PTHR10458">
    <property type="entry name" value="PEPTIDE DEFORMYLASE"/>
    <property type="match status" value="1"/>
</dbReference>
<gene>
    <name evidence="5 7" type="primary">def</name>
    <name evidence="7" type="ORF">CFX0092_A1317</name>
</gene>
<evidence type="ECO:0000256" key="6">
    <source>
        <dbReference type="SAM" id="MobiDB-lite"/>
    </source>
</evidence>
<dbReference type="OrthoDB" id="9784988at2"/>
<keyword evidence="3 5" id="KW-0378">Hydrolase</keyword>
<dbReference type="PIRSF" id="PIRSF004749">
    <property type="entry name" value="Pep_def"/>
    <property type="match status" value="1"/>
</dbReference>
<evidence type="ECO:0000313" key="8">
    <source>
        <dbReference type="Proteomes" id="UP000215027"/>
    </source>
</evidence>
<dbReference type="Proteomes" id="UP000215027">
    <property type="component" value="Chromosome I"/>
</dbReference>
<organism evidence="7 8">
    <name type="scientific">Candidatus Promineifilum breve</name>
    <dbReference type="NCBI Taxonomy" id="1806508"/>
    <lineage>
        <taxon>Bacteria</taxon>
        <taxon>Bacillati</taxon>
        <taxon>Chloroflexota</taxon>
        <taxon>Ardenticatenia</taxon>
        <taxon>Candidatus Promineifilales</taxon>
        <taxon>Candidatus Promineifilaceae</taxon>
        <taxon>Candidatus Promineifilum</taxon>
    </lineage>
</organism>
<evidence type="ECO:0000256" key="4">
    <source>
        <dbReference type="ARBA" id="ARBA00022917"/>
    </source>
</evidence>
<dbReference type="EC" id="3.5.1.88" evidence="5"/>